<dbReference type="PANTHER" id="PTHR24185">
    <property type="entry name" value="CALCIUM-INDEPENDENT PHOSPHOLIPASE A2-GAMMA"/>
    <property type="match status" value="1"/>
</dbReference>
<dbReference type="PROSITE" id="PS51635">
    <property type="entry name" value="PNPLA"/>
    <property type="match status" value="1"/>
</dbReference>
<keyword evidence="6" id="KW-1185">Reference proteome</keyword>
<proteinExistence type="predicted"/>
<dbReference type="GO" id="GO:0047499">
    <property type="term" value="F:calcium-independent phospholipase A2 activity"/>
    <property type="evidence" value="ECO:0007669"/>
    <property type="project" value="TreeGrafter"/>
</dbReference>
<evidence type="ECO:0000256" key="4">
    <source>
        <dbReference type="PROSITE-ProRule" id="PRU01161"/>
    </source>
</evidence>
<evidence type="ECO:0000256" key="3">
    <source>
        <dbReference type="ARBA" id="ARBA00023098"/>
    </source>
</evidence>
<name>A0A0N5BVL0_STREA</name>
<dbReference type="CDD" id="cd07211">
    <property type="entry name" value="Pat_PNPLA8"/>
    <property type="match status" value="1"/>
</dbReference>
<evidence type="ECO:0000259" key="5">
    <source>
        <dbReference type="PROSITE" id="PS51635"/>
    </source>
</evidence>
<dbReference type="InterPro" id="IPR045217">
    <property type="entry name" value="PNPLA8-like"/>
</dbReference>
<dbReference type="SUPFAM" id="SSF52151">
    <property type="entry name" value="FabD/lysophospholipase-like"/>
    <property type="match status" value="1"/>
</dbReference>
<dbReference type="InterPro" id="IPR016035">
    <property type="entry name" value="Acyl_Trfase/lysoPLipase"/>
</dbReference>
<keyword evidence="2 4" id="KW-0442">Lipid degradation</keyword>
<feature type="active site" description="Proton acceptor" evidence="4">
    <location>
        <position position="411"/>
    </location>
</feature>
<feature type="short sequence motif" description="GXGXXG" evidence="4">
    <location>
        <begin position="233"/>
        <end position="238"/>
    </location>
</feature>
<dbReference type="InterPro" id="IPR002641">
    <property type="entry name" value="PNPLA_dom"/>
</dbReference>
<evidence type="ECO:0000313" key="7">
    <source>
        <dbReference type="WBParaSite" id="SPAL_0000986600.1"/>
    </source>
</evidence>
<dbReference type="Pfam" id="PF01734">
    <property type="entry name" value="Patatin"/>
    <property type="match status" value="1"/>
</dbReference>
<dbReference type="AlphaFoldDB" id="A0A0N5BVL0"/>
<keyword evidence="1 4" id="KW-0378">Hydrolase</keyword>
<evidence type="ECO:0000256" key="2">
    <source>
        <dbReference type="ARBA" id="ARBA00022963"/>
    </source>
</evidence>
<evidence type="ECO:0000256" key="1">
    <source>
        <dbReference type="ARBA" id="ARBA00022801"/>
    </source>
</evidence>
<dbReference type="STRING" id="174720.A0A0N5BVL0"/>
<organism evidence="6 7">
    <name type="scientific">Strongyloides papillosus</name>
    <name type="common">Intestinal threadworm</name>
    <dbReference type="NCBI Taxonomy" id="174720"/>
    <lineage>
        <taxon>Eukaryota</taxon>
        <taxon>Metazoa</taxon>
        <taxon>Ecdysozoa</taxon>
        <taxon>Nematoda</taxon>
        <taxon>Chromadorea</taxon>
        <taxon>Rhabditida</taxon>
        <taxon>Tylenchina</taxon>
        <taxon>Panagrolaimomorpha</taxon>
        <taxon>Strongyloidoidea</taxon>
        <taxon>Strongyloididae</taxon>
        <taxon>Strongyloides</taxon>
    </lineage>
</organism>
<dbReference type="GO" id="GO:0016020">
    <property type="term" value="C:membrane"/>
    <property type="evidence" value="ECO:0007669"/>
    <property type="project" value="TreeGrafter"/>
</dbReference>
<reference evidence="7" key="1">
    <citation type="submission" date="2017-02" db="UniProtKB">
        <authorList>
            <consortium name="WormBaseParasite"/>
        </authorList>
    </citation>
    <scope>IDENTIFICATION</scope>
</reference>
<evidence type="ECO:0000313" key="6">
    <source>
        <dbReference type="Proteomes" id="UP000046392"/>
    </source>
</evidence>
<dbReference type="GO" id="GO:0019369">
    <property type="term" value="P:arachidonate metabolic process"/>
    <property type="evidence" value="ECO:0007669"/>
    <property type="project" value="TreeGrafter"/>
</dbReference>
<dbReference type="WBParaSite" id="SPAL_0000986600.1">
    <property type="protein sequence ID" value="SPAL_0000986600.1"/>
    <property type="gene ID" value="SPAL_0000986600"/>
</dbReference>
<sequence>MFKLKYFSILNKLKIKSPIKSVDNLKTSTLKNGKNLEGTNLEKEIPNQTFVNSSATSPNKQNVNEKEIEEKGVEIVQPPYLGYLSGVLTSVIDQASGKIGETFSSFQQQSKKEDLMNTHKHDASSTNISKVLIKRISRVEVSNLTKMHIEKLLLAQSTKSKILRIQALTSHIQEFRSSRIVAMKDQLLIEHLINLVNSGTDTEIREEARKCLSILGNSPPLKSLGIRILSIDGGGTKGMAGLTILGAIEKASGKRIYELYDHITGVSTGAILAVLLGINKISVEDCREKYMNISSLLFNQGTLSGYSGLVLSHSYYNSKLWADILKESVGDSMTCADSAKYEDIAKVGIVSCIVNSPQLQPYVFRNYELPPTRDSQYRGGSNYKIWQAVQASTAAPGYFEEVRLGSILHQDGGVLTNNPTAIAIHEAKNLWPNENIQCVVSIGNGRSVSEVELSTEDKKKTSILRKLSKIADSATDTQAIHLCINDLLPDGRYFRFDPYMNCQYPLNENQAEKLAQMQKDADLYVRRNIKKIEDCAKQLTQKPSLTQNLSNELVKRLKSMGILKNDFEKL</sequence>
<feature type="domain" description="PNPLA" evidence="5">
    <location>
        <begin position="229"/>
        <end position="424"/>
    </location>
</feature>
<dbReference type="Gene3D" id="3.40.1090.10">
    <property type="entry name" value="Cytosolic phospholipase A2 catalytic domain"/>
    <property type="match status" value="1"/>
</dbReference>
<feature type="short sequence motif" description="DGA/G" evidence="4">
    <location>
        <begin position="411"/>
        <end position="413"/>
    </location>
</feature>
<feature type="active site" description="Nucleophile" evidence="4">
    <location>
        <position position="267"/>
    </location>
</feature>
<dbReference type="Proteomes" id="UP000046392">
    <property type="component" value="Unplaced"/>
</dbReference>
<protein>
    <submittedName>
        <fullName evidence="7">PNPLA domain-containing protein</fullName>
    </submittedName>
</protein>
<feature type="short sequence motif" description="GXSXG" evidence="4">
    <location>
        <begin position="265"/>
        <end position="269"/>
    </location>
</feature>
<dbReference type="PANTHER" id="PTHR24185:SF1">
    <property type="entry name" value="CALCIUM-INDEPENDENT PHOSPHOLIPASE A2-GAMMA"/>
    <property type="match status" value="1"/>
</dbReference>
<accession>A0A0N5BVL0</accession>
<dbReference type="GO" id="GO:0016042">
    <property type="term" value="P:lipid catabolic process"/>
    <property type="evidence" value="ECO:0007669"/>
    <property type="project" value="UniProtKB-UniRule"/>
</dbReference>
<keyword evidence="3 4" id="KW-0443">Lipid metabolism</keyword>